<dbReference type="HOGENOM" id="CLU_171854_5_1_5"/>
<proteinExistence type="predicted"/>
<dbReference type="RefSeq" id="WP_084496507.1">
    <property type="nucleotide sequence ID" value="NZ_KK073889.1"/>
</dbReference>
<dbReference type="AlphaFoldDB" id="A0A011UL09"/>
<evidence type="ECO:0000313" key="5">
    <source>
        <dbReference type="Proteomes" id="UP000294958"/>
    </source>
</evidence>
<evidence type="ECO:0000313" key="4">
    <source>
        <dbReference type="Proteomes" id="UP000019849"/>
    </source>
</evidence>
<keyword evidence="1" id="KW-0812">Transmembrane</keyword>
<keyword evidence="1" id="KW-1133">Transmembrane helix</keyword>
<gene>
    <name evidence="2" type="ORF">BG36_05890</name>
    <name evidence="3" type="ORF">DES43_10499</name>
</gene>
<protein>
    <submittedName>
        <fullName evidence="2">Fimbrial protein</fullName>
    </submittedName>
    <submittedName>
        <fullName evidence="3">Flp pilus assembly pilin Flp</fullName>
    </submittedName>
</protein>
<dbReference type="InterPro" id="IPR007047">
    <property type="entry name" value="Flp_Fap"/>
</dbReference>
<organism evidence="2 4">
    <name type="scientific">Aquamicrobium defluvii</name>
    <dbReference type="NCBI Taxonomy" id="69279"/>
    <lineage>
        <taxon>Bacteria</taxon>
        <taxon>Pseudomonadati</taxon>
        <taxon>Pseudomonadota</taxon>
        <taxon>Alphaproteobacteria</taxon>
        <taxon>Hyphomicrobiales</taxon>
        <taxon>Phyllobacteriaceae</taxon>
        <taxon>Aquamicrobium</taxon>
    </lineage>
</organism>
<accession>A0A011UL09</accession>
<evidence type="ECO:0000313" key="2">
    <source>
        <dbReference type="EMBL" id="EXL06588.1"/>
    </source>
</evidence>
<name>A0A011UL09_9HYPH</name>
<evidence type="ECO:0000313" key="3">
    <source>
        <dbReference type="EMBL" id="TDR36788.1"/>
    </source>
</evidence>
<dbReference type="Proteomes" id="UP000294958">
    <property type="component" value="Unassembled WGS sequence"/>
</dbReference>
<dbReference type="STRING" id="69279.BG36_05890"/>
<dbReference type="EMBL" id="SNZF01000004">
    <property type="protein sequence ID" value="TDR36788.1"/>
    <property type="molecule type" value="Genomic_DNA"/>
</dbReference>
<keyword evidence="5" id="KW-1185">Reference proteome</keyword>
<keyword evidence="1" id="KW-0472">Membrane</keyword>
<evidence type="ECO:0000256" key="1">
    <source>
        <dbReference type="SAM" id="Phobius"/>
    </source>
</evidence>
<dbReference type="PATRIC" id="fig|69279.3.peg.2565"/>
<reference evidence="2 4" key="1">
    <citation type="submission" date="2014-02" db="EMBL/GenBank/DDBJ databases">
        <title>Aquamicrobium defluvii Genome sequencing.</title>
        <authorList>
            <person name="Wang X."/>
        </authorList>
    </citation>
    <scope>NUCLEOTIDE SEQUENCE [LARGE SCALE GENOMIC DNA]</scope>
    <source>
        <strain evidence="2 4">W13Z1</strain>
    </source>
</reference>
<dbReference type="Pfam" id="PF04964">
    <property type="entry name" value="Flp_Fap"/>
    <property type="match status" value="1"/>
</dbReference>
<comment type="caution">
    <text evidence="2">The sequence shown here is derived from an EMBL/GenBank/DDBJ whole genome shotgun (WGS) entry which is preliminary data.</text>
</comment>
<sequence length="58" mass="6106">MARLIRHFLVSQNGTAAIEYSLIAALITLAIVVAVGGAADEVVAMWDSNNGKMGEAFQ</sequence>
<reference evidence="3 5" key="2">
    <citation type="submission" date="2019-03" db="EMBL/GenBank/DDBJ databases">
        <title>Genomic Encyclopedia of Type Strains, Phase IV (KMG-IV): sequencing the most valuable type-strain genomes for metagenomic binning, comparative biology and taxonomic classification.</title>
        <authorList>
            <person name="Goeker M."/>
        </authorList>
    </citation>
    <scope>NUCLEOTIDE SEQUENCE [LARGE SCALE GENOMIC DNA]</scope>
    <source>
        <strain evidence="3 5">DSM 11603</strain>
    </source>
</reference>
<dbReference type="EMBL" id="JENY01000016">
    <property type="protein sequence ID" value="EXL06588.1"/>
    <property type="molecule type" value="Genomic_DNA"/>
</dbReference>
<dbReference type="Proteomes" id="UP000019849">
    <property type="component" value="Unassembled WGS sequence"/>
</dbReference>
<feature type="transmembrane region" description="Helical" evidence="1">
    <location>
        <begin position="20"/>
        <end position="39"/>
    </location>
</feature>